<organism evidence="4 5">
    <name type="scientific">Prunus avium</name>
    <name type="common">Cherry</name>
    <name type="synonym">Cerasus avium</name>
    <dbReference type="NCBI Taxonomy" id="42229"/>
    <lineage>
        <taxon>Eukaryota</taxon>
        <taxon>Viridiplantae</taxon>
        <taxon>Streptophyta</taxon>
        <taxon>Embryophyta</taxon>
        <taxon>Tracheophyta</taxon>
        <taxon>Spermatophyta</taxon>
        <taxon>Magnoliopsida</taxon>
        <taxon>eudicotyledons</taxon>
        <taxon>Gunneridae</taxon>
        <taxon>Pentapetalae</taxon>
        <taxon>rosids</taxon>
        <taxon>fabids</taxon>
        <taxon>Rosales</taxon>
        <taxon>Rosaceae</taxon>
        <taxon>Amygdaloideae</taxon>
        <taxon>Amygdaleae</taxon>
        <taxon>Prunus</taxon>
    </lineage>
</organism>
<gene>
    <name evidence="5" type="primary">LOC110772612</name>
</gene>
<keyword evidence="1" id="KW-0863">Zinc-finger</keyword>
<dbReference type="SMART" id="SM00343">
    <property type="entry name" value="ZnF_C2HC"/>
    <property type="match status" value="1"/>
</dbReference>
<sequence>MKLTENAFSSLSVNPRDQSNTGQPGSSKSKKNWKPQKWKKGDAKSENNSKKENQNEGAKGPCKTCDKLHYGACWFKGKPKCYKCDRFGHLAKDCKGKPAQLTMQYIRRKKVKMGTGDLVQATGKGTLVIDTEFRPRYIKEVMLVPGVDENLLSVGQMVEHGSSLILGNSMVEVFDDSSMEHLVAKVPMIGNRCFPLSLKYVNYVAMKATVVDTIWCWLRRFGHLNLQSLKLLQQKEMVYGLPETGNA</sequence>
<evidence type="ECO:0000313" key="4">
    <source>
        <dbReference type="Proteomes" id="UP000515124"/>
    </source>
</evidence>
<dbReference type="Pfam" id="PF00098">
    <property type="entry name" value="zf-CCHC"/>
    <property type="match status" value="1"/>
</dbReference>
<keyword evidence="1" id="KW-0479">Metal-binding</keyword>
<feature type="domain" description="CCHC-type" evidence="3">
    <location>
        <begin position="80"/>
        <end position="95"/>
    </location>
</feature>
<feature type="region of interest" description="Disordered" evidence="2">
    <location>
        <begin position="1"/>
        <end position="60"/>
    </location>
</feature>
<dbReference type="InterPro" id="IPR001878">
    <property type="entry name" value="Znf_CCHC"/>
</dbReference>
<keyword evidence="4" id="KW-1185">Reference proteome</keyword>
<accession>A0A6P5U0P6</accession>
<evidence type="ECO:0000259" key="3">
    <source>
        <dbReference type="PROSITE" id="PS50158"/>
    </source>
</evidence>
<dbReference type="SUPFAM" id="SSF57756">
    <property type="entry name" value="Retrovirus zinc finger-like domains"/>
    <property type="match status" value="1"/>
</dbReference>
<dbReference type="InterPro" id="IPR036875">
    <property type="entry name" value="Znf_CCHC_sf"/>
</dbReference>
<evidence type="ECO:0000256" key="1">
    <source>
        <dbReference type="PROSITE-ProRule" id="PRU00047"/>
    </source>
</evidence>
<keyword evidence="1" id="KW-0862">Zinc</keyword>
<dbReference type="GO" id="GO:0003676">
    <property type="term" value="F:nucleic acid binding"/>
    <property type="evidence" value="ECO:0007669"/>
    <property type="project" value="InterPro"/>
</dbReference>
<dbReference type="InterPro" id="IPR025724">
    <property type="entry name" value="GAG-pre-integrase_dom"/>
</dbReference>
<dbReference type="GeneID" id="110772612"/>
<feature type="compositionally biased region" description="Basic and acidic residues" evidence="2">
    <location>
        <begin position="39"/>
        <end position="54"/>
    </location>
</feature>
<reference evidence="5" key="1">
    <citation type="submission" date="2025-08" db="UniProtKB">
        <authorList>
            <consortium name="RefSeq"/>
        </authorList>
    </citation>
    <scope>IDENTIFICATION</scope>
</reference>
<dbReference type="KEGG" id="pavi:110772612"/>
<dbReference type="InterPro" id="IPR054722">
    <property type="entry name" value="PolX-like_BBD"/>
</dbReference>
<dbReference type="Gene3D" id="4.10.60.10">
    <property type="entry name" value="Zinc finger, CCHC-type"/>
    <property type="match status" value="1"/>
</dbReference>
<feature type="compositionally biased region" description="Polar residues" evidence="2">
    <location>
        <begin position="1"/>
        <end position="25"/>
    </location>
</feature>
<evidence type="ECO:0000256" key="2">
    <source>
        <dbReference type="SAM" id="MobiDB-lite"/>
    </source>
</evidence>
<dbReference type="AlphaFoldDB" id="A0A6P5U0P6"/>
<evidence type="ECO:0000313" key="5">
    <source>
        <dbReference type="RefSeq" id="XP_021832760.1"/>
    </source>
</evidence>
<dbReference type="GO" id="GO:0008270">
    <property type="term" value="F:zinc ion binding"/>
    <property type="evidence" value="ECO:0007669"/>
    <property type="project" value="UniProtKB-KW"/>
</dbReference>
<dbReference type="PROSITE" id="PS50158">
    <property type="entry name" value="ZF_CCHC"/>
    <property type="match status" value="1"/>
</dbReference>
<dbReference type="RefSeq" id="XP_021832760.1">
    <property type="nucleotide sequence ID" value="XM_021977068.1"/>
</dbReference>
<name>A0A6P5U0P6_PRUAV</name>
<dbReference type="Pfam" id="PF22936">
    <property type="entry name" value="Pol_BBD"/>
    <property type="match status" value="1"/>
</dbReference>
<dbReference type="Pfam" id="PF13976">
    <property type="entry name" value="gag_pre-integrs"/>
    <property type="match status" value="1"/>
</dbReference>
<protein>
    <submittedName>
        <fullName evidence="5">Uncharacterized protein LOC110772612</fullName>
    </submittedName>
</protein>
<dbReference type="Proteomes" id="UP000515124">
    <property type="component" value="Unplaced"/>
</dbReference>
<feature type="compositionally biased region" description="Basic residues" evidence="2">
    <location>
        <begin position="28"/>
        <end position="38"/>
    </location>
</feature>
<proteinExistence type="predicted"/>